<dbReference type="Proteomes" id="UP000077748">
    <property type="component" value="Chromosome"/>
</dbReference>
<accession>A0A1A9K739</accession>
<dbReference type="NCBIfam" id="NF008528">
    <property type="entry name" value="PRK11463.1-2"/>
    <property type="match status" value="1"/>
</dbReference>
<feature type="transmembrane region" description="Helical" evidence="2">
    <location>
        <begin position="29"/>
        <end position="50"/>
    </location>
</feature>
<dbReference type="InterPro" id="IPR007313">
    <property type="entry name" value="FxsA"/>
</dbReference>
<keyword evidence="2" id="KW-1133">Transmembrane helix</keyword>
<keyword evidence="2" id="KW-0472">Membrane</keyword>
<evidence type="ECO:0000256" key="2">
    <source>
        <dbReference type="SAM" id="Phobius"/>
    </source>
</evidence>
<name>A0A1A9K739_9PSED</name>
<proteinExistence type="predicted"/>
<sequence>MRVTLFFLLLFPLIELAVLIKVGSVIGVGWTLLLLIAGAFFGAALLRVAGLATLWRARERLARGEMPEQEMLEGLLIAVGGALLMLPGFISDVIGLLCLLPFTRSLLLGGLRRRMREQEERRRAFAGDPSAQSRGPQGPNVIEGEFERRDNDRLR</sequence>
<keyword evidence="2" id="KW-0812">Transmembrane</keyword>
<gene>
    <name evidence="3" type="ORF">A9C11_06005</name>
</gene>
<evidence type="ECO:0000256" key="1">
    <source>
        <dbReference type="SAM" id="MobiDB-lite"/>
    </source>
</evidence>
<dbReference type="RefSeq" id="WP_064582113.1">
    <property type="nucleotide sequence ID" value="NZ_CP015878.1"/>
</dbReference>
<evidence type="ECO:0000313" key="4">
    <source>
        <dbReference type="Proteomes" id="UP000077748"/>
    </source>
</evidence>
<feature type="region of interest" description="Disordered" evidence="1">
    <location>
        <begin position="119"/>
        <end position="155"/>
    </location>
</feature>
<organism evidence="3 4">
    <name type="scientific">Pseudomonas citronellolis</name>
    <dbReference type="NCBI Taxonomy" id="53408"/>
    <lineage>
        <taxon>Bacteria</taxon>
        <taxon>Pseudomonadati</taxon>
        <taxon>Pseudomonadota</taxon>
        <taxon>Gammaproteobacteria</taxon>
        <taxon>Pseudomonadales</taxon>
        <taxon>Pseudomonadaceae</taxon>
        <taxon>Pseudomonas</taxon>
    </lineage>
</organism>
<feature type="compositionally biased region" description="Basic and acidic residues" evidence="1">
    <location>
        <begin position="145"/>
        <end position="155"/>
    </location>
</feature>
<dbReference type="PANTHER" id="PTHR35335">
    <property type="entry name" value="UPF0716 PROTEIN FXSA"/>
    <property type="match status" value="1"/>
</dbReference>
<dbReference type="PANTHER" id="PTHR35335:SF1">
    <property type="entry name" value="UPF0716 PROTEIN FXSA"/>
    <property type="match status" value="1"/>
</dbReference>
<dbReference type="AlphaFoldDB" id="A0A1A9K739"/>
<protein>
    <submittedName>
        <fullName evidence="3">Membrane protein FxsA</fullName>
    </submittedName>
</protein>
<dbReference type="GO" id="GO:0016020">
    <property type="term" value="C:membrane"/>
    <property type="evidence" value="ECO:0007669"/>
    <property type="project" value="InterPro"/>
</dbReference>
<evidence type="ECO:0000313" key="3">
    <source>
        <dbReference type="EMBL" id="ANI13566.1"/>
    </source>
</evidence>
<reference evidence="3 4" key="1">
    <citation type="submission" date="2016-05" db="EMBL/GenBank/DDBJ databases">
        <title>Genome Sequence of Pseudomonas citronellolis Strain SJTE-3, an Estrogens and Persistent Organic Pollutants degradation strain.</title>
        <authorList>
            <person name="Liang R."/>
        </authorList>
    </citation>
    <scope>NUCLEOTIDE SEQUENCE [LARGE SCALE GENOMIC DNA]</scope>
    <source>
        <strain evidence="3 4">SJTE-3</strain>
    </source>
</reference>
<feature type="transmembrane region" description="Helical" evidence="2">
    <location>
        <begin position="71"/>
        <end position="87"/>
    </location>
</feature>
<dbReference type="EMBL" id="CP015878">
    <property type="protein sequence ID" value="ANI13566.1"/>
    <property type="molecule type" value="Genomic_DNA"/>
</dbReference>
<dbReference type="Pfam" id="PF04186">
    <property type="entry name" value="FxsA"/>
    <property type="match status" value="1"/>
</dbReference>